<dbReference type="CDD" id="cd06218">
    <property type="entry name" value="DHOD_e_trans"/>
    <property type="match status" value="1"/>
</dbReference>
<dbReference type="PANTHER" id="PTHR43513:SF3">
    <property type="entry name" value="DIHYDROOROTATE DEHYDROGENASE B (NAD(+)), ELECTRON TRANSFER SUBUNIT-RELATED"/>
    <property type="match status" value="1"/>
</dbReference>
<name>A0AAW4VY05_9FIRM</name>
<keyword evidence="6 11" id="KW-0274">FAD</keyword>
<keyword evidence="8 11" id="KW-0249">Electron transport</keyword>
<dbReference type="Gene3D" id="3.40.50.80">
    <property type="entry name" value="Nucleotide-binding domain of ferredoxin-NADP reductase (FNR) module"/>
    <property type="match status" value="1"/>
</dbReference>
<keyword evidence="2 11" id="KW-0813">Transport</keyword>
<dbReference type="PIRSF" id="PIRSF006816">
    <property type="entry name" value="Cyc3_hyd_g"/>
    <property type="match status" value="1"/>
</dbReference>
<dbReference type="GO" id="GO:0016491">
    <property type="term" value="F:oxidoreductase activity"/>
    <property type="evidence" value="ECO:0007669"/>
    <property type="project" value="InterPro"/>
</dbReference>
<dbReference type="InterPro" id="IPR037117">
    <property type="entry name" value="Dihydroorotate_DH_ele_sf"/>
</dbReference>
<evidence type="ECO:0000256" key="5">
    <source>
        <dbReference type="ARBA" id="ARBA00022723"/>
    </source>
</evidence>
<dbReference type="GeneID" id="98659185"/>
<evidence type="ECO:0000256" key="4">
    <source>
        <dbReference type="ARBA" id="ARBA00022714"/>
    </source>
</evidence>
<keyword evidence="4 11" id="KW-0001">2Fe-2S</keyword>
<dbReference type="GO" id="GO:0051537">
    <property type="term" value="F:2 iron, 2 sulfur cluster binding"/>
    <property type="evidence" value="ECO:0007669"/>
    <property type="project" value="UniProtKB-KW"/>
</dbReference>
<evidence type="ECO:0000256" key="11">
    <source>
        <dbReference type="HAMAP-Rule" id="MF_01211"/>
    </source>
</evidence>
<evidence type="ECO:0000256" key="6">
    <source>
        <dbReference type="ARBA" id="ARBA00022827"/>
    </source>
</evidence>
<dbReference type="InterPro" id="IPR019480">
    <property type="entry name" value="Dihydroorotate_DH_Fe-S-bd"/>
</dbReference>
<proteinExistence type="inferred from homology"/>
<keyword evidence="10 11" id="KW-0411">Iron-sulfur</keyword>
<comment type="cofactor">
    <cofactor evidence="11 12">
        <name>FAD</name>
        <dbReference type="ChEBI" id="CHEBI:57692"/>
    </cofactor>
    <text evidence="11 12">Binds 1 FAD per subunit.</text>
</comment>
<dbReference type="GO" id="GO:0009055">
    <property type="term" value="F:electron transfer activity"/>
    <property type="evidence" value="ECO:0007669"/>
    <property type="project" value="UniProtKB-UniRule"/>
</dbReference>
<dbReference type="AlphaFoldDB" id="A0AAW4VY05"/>
<dbReference type="GO" id="GO:0046872">
    <property type="term" value="F:metal ion binding"/>
    <property type="evidence" value="ECO:0007669"/>
    <property type="project" value="UniProtKB-KW"/>
</dbReference>
<keyword evidence="5 11" id="KW-0479">Metal-binding</keyword>
<evidence type="ECO:0000256" key="9">
    <source>
        <dbReference type="ARBA" id="ARBA00023004"/>
    </source>
</evidence>
<feature type="domain" description="FAD-binding FR-type" evidence="14">
    <location>
        <begin position="2"/>
        <end position="98"/>
    </location>
</feature>
<comment type="function">
    <text evidence="11">Responsible for channeling the electrons from the oxidation of dihydroorotate from the FMN redox center in the PyrD type B subunit to the ultimate electron acceptor NAD(+).</text>
</comment>
<keyword evidence="16" id="KW-1185">Reference proteome</keyword>
<dbReference type="PANTHER" id="PTHR43513">
    <property type="entry name" value="DIHYDROOROTATE DEHYDROGENASE B (NAD(+)), ELECTRON TRANSFER SUBUNIT"/>
    <property type="match status" value="1"/>
</dbReference>
<dbReference type="Pfam" id="PF10418">
    <property type="entry name" value="DHODB_Fe-S_bind"/>
    <property type="match status" value="1"/>
</dbReference>
<evidence type="ECO:0000313" key="15">
    <source>
        <dbReference type="EMBL" id="MCC2175921.1"/>
    </source>
</evidence>
<evidence type="ECO:0000256" key="12">
    <source>
        <dbReference type="PIRSR" id="PIRSR006816-1"/>
    </source>
</evidence>
<dbReference type="SUPFAM" id="SSF52343">
    <property type="entry name" value="Ferredoxin reductase-like, C-terminal NADP-linked domain"/>
    <property type="match status" value="1"/>
</dbReference>
<evidence type="ECO:0000259" key="14">
    <source>
        <dbReference type="PROSITE" id="PS51384"/>
    </source>
</evidence>
<comment type="cofactor">
    <cofactor evidence="13">
        <name>[2Fe-2S] cluster</name>
        <dbReference type="ChEBI" id="CHEBI:190135"/>
    </cofactor>
    <text evidence="13">Binds 1 [2Fe-2S] cluster per subunit.</text>
</comment>
<feature type="binding site" evidence="11 13">
    <location>
        <position position="217"/>
    </location>
    <ligand>
        <name>[2Fe-2S] cluster</name>
        <dbReference type="ChEBI" id="CHEBI:190135"/>
    </ligand>
</feature>
<keyword evidence="9 11" id="KW-0408">Iron</keyword>
<dbReference type="SUPFAM" id="SSF63380">
    <property type="entry name" value="Riboflavin synthase domain-like"/>
    <property type="match status" value="1"/>
</dbReference>
<feature type="binding site" evidence="11 12">
    <location>
        <begin position="66"/>
        <end position="68"/>
    </location>
    <ligand>
        <name>FAD</name>
        <dbReference type="ChEBI" id="CHEBI:57692"/>
    </ligand>
</feature>
<evidence type="ECO:0000256" key="2">
    <source>
        <dbReference type="ARBA" id="ARBA00022448"/>
    </source>
</evidence>
<dbReference type="InterPro" id="IPR017927">
    <property type="entry name" value="FAD-bd_FR_type"/>
</dbReference>
<evidence type="ECO:0000313" key="16">
    <source>
        <dbReference type="Proteomes" id="UP001298753"/>
    </source>
</evidence>
<evidence type="ECO:0000256" key="8">
    <source>
        <dbReference type="ARBA" id="ARBA00022982"/>
    </source>
</evidence>
<dbReference type="HAMAP" id="MF_01211">
    <property type="entry name" value="DHODB_Fe_S_bind"/>
    <property type="match status" value="1"/>
</dbReference>
<feature type="binding site" evidence="11 12">
    <location>
        <begin position="73"/>
        <end position="74"/>
    </location>
    <ligand>
        <name>FAD</name>
        <dbReference type="ChEBI" id="CHEBI:57692"/>
    </ligand>
</feature>
<protein>
    <recommendedName>
        <fullName evidence="11">Dihydroorotate dehydrogenase B (NAD(+)), electron transfer subunit</fullName>
    </recommendedName>
    <alternativeName>
        <fullName evidence="11">Dihydroorotate oxidase B, electron transfer subunit</fullName>
    </alternativeName>
</protein>
<evidence type="ECO:0000256" key="1">
    <source>
        <dbReference type="ARBA" id="ARBA00006422"/>
    </source>
</evidence>
<feature type="binding site" evidence="11 13">
    <location>
        <position position="222"/>
    </location>
    <ligand>
        <name>[2Fe-2S] cluster</name>
        <dbReference type="ChEBI" id="CHEBI:190135"/>
    </ligand>
</feature>
<keyword evidence="3 11" id="KW-0285">Flavoprotein</keyword>
<dbReference type="GO" id="GO:0044205">
    <property type="term" value="P:'de novo' UMP biosynthetic process"/>
    <property type="evidence" value="ECO:0007669"/>
    <property type="project" value="UniProtKB-UniRule"/>
</dbReference>
<dbReference type="PROSITE" id="PS51384">
    <property type="entry name" value="FAD_FR"/>
    <property type="match status" value="1"/>
</dbReference>
<comment type="pathway">
    <text evidence="11">Pyrimidine metabolism; UMP biosynthesis via de novo pathway; orotate from (S)-dihydroorotate (NAD(+) route): step 1/1.</text>
</comment>
<feature type="binding site" evidence="11 13">
    <location>
        <position position="242"/>
    </location>
    <ligand>
        <name>[2Fe-2S] cluster</name>
        <dbReference type="ChEBI" id="CHEBI:190135"/>
    </ligand>
</feature>
<reference evidence="15 16" key="1">
    <citation type="submission" date="2021-10" db="EMBL/GenBank/DDBJ databases">
        <title>Anaerobic single-cell dispensing facilitates the cultivation of human gut bacteria.</title>
        <authorList>
            <person name="Afrizal A."/>
        </authorList>
    </citation>
    <scope>NUCLEOTIDE SEQUENCE [LARGE SCALE GENOMIC DNA]</scope>
    <source>
        <strain evidence="15 16">CLA-AA-H270</strain>
    </source>
</reference>
<dbReference type="InterPro" id="IPR023455">
    <property type="entry name" value="Dihydroorotate_DHASE_ETsu"/>
</dbReference>
<organism evidence="15 16">
    <name type="scientific">Agathobaculum butyriciproducens</name>
    <dbReference type="NCBI Taxonomy" id="1628085"/>
    <lineage>
        <taxon>Bacteria</taxon>
        <taxon>Bacillati</taxon>
        <taxon>Bacillota</taxon>
        <taxon>Clostridia</taxon>
        <taxon>Eubacteriales</taxon>
        <taxon>Butyricicoccaceae</taxon>
        <taxon>Agathobaculum</taxon>
    </lineage>
</organism>
<dbReference type="InterPro" id="IPR012165">
    <property type="entry name" value="Cyt_c3_hydrogenase_gsu"/>
</dbReference>
<dbReference type="InterPro" id="IPR050353">
    <property type="entry name" value="PyrK_electron_transfer"/>
</dbReference>
<comment type="caution">
    <text evidence="15">The sequence shown here is derived from an EMBL/GenBank/DDBJ whole genome shotgun (WGS) entry which is preliminary data.</text>
</comment>
<evidence type="ECO:0000256" key="13">
    <source>
        <dbReference type="PIRSR" id="PIRSR006816-2"/>
    </source>
</evidence>
<evidence type="ECO:0000256" key="7">
    <source>
        <dbReference type="ARBA" id="ARBA00022975"/>
    </source>
</evidence>
<dbReference type="Proteomes" id="UP001298753">
    <property type="component" value="Unassembled WGS sequence"/>
</dbReference>
<accession>A0AAW4VY05</accession>
<dbReference type="Gene3D" id="2.10.240.10">
    <property type="entry name" value="Dihydroorotate dehydrogenase, electron transfer subunit"/>
    <property type="match status" value="1"/>
</dbReference>
<feature type="binding site" evidence="11 12">
    <location>
        <begin position="51"/>
        <end position="54"/>
    </location>
    <ligand>
        <name>FAD</name>
        <dbReference type="ChEBI" id="CHEBI:57692"/>
    </ligand>
</feature>
<comment type="similarity">
    <text evidence="1 11">Belongs to the PyrK family.</text>
</comment>
<dbReference type="RefSeq" id="WP_118360099.1">
    <property type="nucleotide sequence ID" value="NZ_DBGBDM010000018.1"/>
</dbReference>
<dbReference type="InterPro" id="IPR017938">
    <property type="entry name" value="Riboflavin_synthase-like_b-brl"/>
</dbReference>
<sequence length="255" mass="27200">MSIQENCRVVENTRLGEGLYLMVLDAPEIVKLTQCGQFVHIACGEGHLLRRPISICTWQGSHLRIVFQVKGDGTKWLSERKVGDVLDVLGPLGHGFDVQALGDRPIFIGGGIGVPPMLGCVRTAVEKGAQPAAILGFRNKGAVILEGDFRDECETFVTTDDGTYARHGFVTDVLKEQVAGATGVAACGPKPMLKAIAAIAKEAGVPCQVSMEERMGCGIGACLVCACALKSENGETRYGHVCKDGPVFNAEEVEW</sequence>
<comment type="cofactor">
    <cofactor evidence="11">
        <name>[2Fe-2S] cluster</name>
        <dbReference type="ChEBI" id="CHEBI:190135"/>
    </cofactor>
    <text evidence="11">Binds 1 [2Fe-2S] cluster per subunit.</text>
</comment>
<dbReference type="Gene3D" id="2.40.30.10">
    <property type="entry name" value="Translation factors"/>
    <property type="match status" value="1"/>
</dbReference>
<gene>
    <name evidence="11" type="primary">pyrK</name>
    <name evidence="15" type="ORF">LKD22_02035</name>
</gene>
<evidence type="ECO:0000256" key="3">
    <source>
        <dbReference type="ARBA" id="ARBA00022630"/>
    </source>
</evidence>
<dbReference type="InterPro" id="IPR039261">
    <property type="entry name" value="FNR_nucleotide-bd"/>
</dbReference>
<dbReference type="EMBL" id="JAJEPX010000002">
    <property type="protein sequence ID" value="MCC2175921.1"/>
    <property type="molecule type" value="Genomic_DNA"/>
</dbReference>
<dbReference type="GO" id="GO:0050660">
    <property type="term" value="F:flavin adenine dinucleotide binding"/>
    <property type="evidence" value="ECO:0007669"/>
    <property type="project" value="InterPro"/>
</dbReference>
<comment type="subunit">
    <text evidence="11">Heterotetramer of 2 PyrK and 2 PyrD type B subunits.</text>
</comment>
<feature type="binding site" evidence="11 13">
    <location>
        <position position="225"/>
    </location>
    <ligand>
        <name>[2Fe-2S] cluster</name>
        <dbReference type="ChEBI" id="CHEBI:190135"/>
    </ligand>
</feature>
<evidence type="ECO:0000256" key="10">
    <source>
        <dbReference type="ARBA" id="ARBA00023014"/>
    </source>
</evidence>
<keyword evidence="7 11" id="KW-0665">Pyrimidine biosynthesis</keyword>